<evidence type="ECO:0000256" key="2">
    <source>
        <dbReference type="ARBA" id="ARBA00022692"/>
    </source>
</evidence>
<name>A0A398CJC9_9BACL</name>
<dbReference type="AlphaFoldDB" id="A0A398CJC9"/>
<evidence type="ECO:0000256" key="4">
    <source>
        <dbReference type="SAM" id="Phobius"/>
    </source>
</evidence>
<reference evidence="5 6" key="1">
    <citation type="submission" date="2018-09" db="EMBL/GenBank/DDBJ databases">
        <title>Cohnella cavernae sp. nov., isolated from a karst cave.</title>
        <authorList>
            <person name="Zhu H."/>
        </authorList>
    </citation>
    <scope>NUCLEOTIDE SEQUENCE [LARGE SCALE GENOMIC DNA]</scope>
    <source>
        <strain evidence="5 6">K2E09-144</strain>
    </source>
</reference>
<gene>
    <name evidence="5" type="ORF">D3H35_12230</name>
</gene>
<keyword evidence="4" id="KW-1133">Transmembrane helix</keyword>
<organism evidence="5 6">
    <name type="scientific">Cohnella faecalis</name>
    <dbReference type="NCBI Taxonomy" id="2315694"/>
    <lineage>
        <taxon>Bacteria</taxon>
        <taxon>Bacillati</taxon>
        <taxon>Bacillota</taxon>
        <taxon>Bacilli</taxon>
        <taxon>Bacillales</taxon>
        <taxon>Paenibacillaceae</taxon>
        <taxon>Cohnella</taxon>
    </lineage>
</organism>
<comment type="caution">
    <text evidence="5">The sequence shown here is derived from an EMBL/GenBank/DDBJ whole genome shotgun (WGS) entry which is preliminary data.</text>
</comment>
<accession>A0A398CJC9</accession>
<sequence>MNTGLLIILVVVVMVAAVAATLMVGFSRSNNQEDTGYTANTGRKWGRLIALYAVSIILVAILFIALMD</sequence>
<feature type="transmembrane region" description="Helical" evidence="4">
    <location>
        <begin position="6"/>
        <end position="27"/>
    </location>
</feature>
<evidence type="ECO:0000313" key="5">
    <source>
        <dbReference type="EMBL" id="RIE03426.1"/>
    </source>
</evidence>
<evidence type="ECO:0000313" key="6">
    <source>
        <dbReference type="Proteomes" id="UP000266340"/>
    </source>
</evidence>
<comment type="subcellular location">
    <subcellularLocation>
        <location evidence="1">Membrane</location>
    </subcellularLocation>
</comment>
<dbReference type="InterPro" id="IPR036257">
    <property type="entry name" value="Cyt_c_oxidase_su2_TM_sf"/>
</dbReference>
<dbReference type="OrthoDB" id="2665332at2"/>
<dbReference type="GO" id="GO:0016020">
    <property type="term" value="C:membrane"/>
    <property type="evidence" value="ECO:0007669"/>
    <property type="project" value="UniProtKB-SubCell"/>
</dbReference>
<protein>
    <submittedName>
        <fullName evidence="5">Uncharacterized protein</fullName>
    </submittedName>
</protein>
<keyword evidence="6" id="KW-1185">Reference proteome</keyword>
<dbReference type="Proteomes" id="UP000266340">
    <property type="component" value="Unassembled WGS sequence"/>
</dbReference>
<dbReference type="RefSeq" id="WP_119149636.1">
    <property type="nucleotide sequence ID" value="NZ_JBHSOV010000005.1"/>
</dbReference>
<dbReference type="Gene3D" id="1.10.287.90">
    <property type="match status" value="1"/>
</dbReference>
<dbReference type="EMBL" id="QXJM01000037">
    <property type="protein sequence ID" value="RIE03426.1"/>
    <property type="molecule type" value="Genomic_DNA"/>
</dbReference>
<proteinExistence type="predicted"/>
<feature type="transmembrane region" description="Helical" evidence="4">
    <location>
        <begin position="48"/>
        <end position="67"/>
    </location>
</feature>
<evidence type="ECO:0000256" key="1">
    <source>
        <dbReference type="ARBA" id="ARBA00004370"/>
    </source>
</evidence>
<keyword evidence="3 4" id="KW-0472">Membrane</keyword>
<keyword evidence="2 4" id="KW-0812">Transmembrane</keyword>
<evidence type="ECO:0000256" key="3">
    <source>
        <dbReference type="ARBA" id="ARBA00023136"/>
    </source>
</evidence>